<protein>
    <submittedName>
        <fullName evidence="9">Halocyanin domain-containing protein</fullName>
    </submittedName>
</protein>
<dbReference type="InterPro" id="IPR000923">
    <property type="entry name" value="BlueCu_1"/>
</dbReference>
<sequence>MTEDTNTTRRRYLQAVGGVSIGAALLSTASQPVSAQETSDEEWRQFGHDLANTRYAPENTGPTSDVKKQWAFETGNFGWSSPAVVDGTVYVGSHDNNVYALDAEDGSEQWTFETGDGVSSSPAVVDGTVYVGSGDHNVYALDAEDGSEQWAFETGDYVTRSSPAVVNGTVYVGSNDNNVYAIGGGDSSGTDDSTDGSDSDGSTGGSNPDGGSDVKTQVDDYLAEANGYDGSIADRTGKDAISIKNGVNHPHYAFGHAAVRIDVGTEVTWEWVSNGHSVTANEGAYFDSGIESEGFTWSQTFDEPGVILYECGTHAALGQLGAIIVEGESGSADGGSDSDSGGDDANTDGADGDSAGSTDGSDSNDSTGGSDSGVDGGDDSTDGADANEESVDRQEGENEQFESQSNSEDGESGIPVLKQFTDSGESASLGVGLAGLLGGGGYLAYRRQNNDEAGQNEGE</sequence>
<dbReference type="InterPro" id="IPR011047">
    <property type="entry name" value="Quinoprotein_ADH-like_sf"/>
</dbReference>
<dbReference type="SMART" id="SM00564">
    <property type="entry name" value="PQQ"/>
    <property type="match status" value="3"/>
</dbReference>
<reference evidence="9 10" key="1">
    <citation type="journal article" date="2014" name="Int. J. Syst. Evol. Microbiol.">
        <title>Complete genome sequence of Corynebacterium casei LMG S-19264T (=DSM 44701T), isolated from a smear-ripened cheese.</title>
        <authorList>
            <consortium name="US DOE Joint Genome Institute (JGI-PGF)"/>
            <person name="Walter F."/>
            <person name="Albersmeier A."/>
            <person name="Kalinowski J."/>
            <person name="Ruckert C."/>
        </authorList>
    </citation>
    <scope>NUCLEOTIDE SEQUENCE [LARGE SCALE GENOMIC DNA]</scope>
    <source>
        <strain evidence="9 10">CGMCC 4.7215</strain>
    </source>
</reference>
<organism evidence="9 10">
    <name type="scientific">Halovenus rubra</name>
    <dbReference type="NCBI Taxonomy" id="869890"/>
    <lineage>
        <taxon>Archaea</taxon>
        <taxon>Methanobacteriati</taxon>
        <taxon>Methanobacteriota</taxon>
        <taxon>Stenosarchaea group</taxon>
        <taxon>Halobacteria</taxon>
        <taxon>Halobacteriales</taxon>
        <taxon>Haloarculaceae</taxon>
        <taxon>Halovenus</taxon>
    </lineage>
</organism>
<dbReference type="InterPro" id="IPR008972">
    <property type="entry name" value="Cupredoxin"/>
</dbReference>
<dbReference type="PANTHER" id="PTHR32303:SF10">
    <property type="entry name" value="OUTER MEMBRANE PROTEIN ASSEMBLY FACTOR BAMB"/>
    <property type="match status" value="1"/>
</dbReference>
<feature type="region of interest" description="Disordered" evidence="6">
    <location>
        <begin position="182"/>
        <end position="215"/>
    </location>
</feature>
<comment type="similarity">
    <text evidence="2">Belongs to the bacterial PQQ dehydrogenase family.</text>
</comment>
<dbReference type="GO" id="GO:0046872">
    <property type="term" value="F:metal ion binding"/>
    <property type="evidence" value="ECO:0007669"/>
    <property type="project" value="UniProtKB-KW"/>
</dbReference>
<proteinExistence type="inferred from homology"/>
<dbReference type="InterPro" id="IPR002372">
    <property type="entry name" value="PQQ_rpt_dom"/>
</dbReference>
<dbReference type="EMBL" id="JBHSZQ010000047">
    <property type="protein sequence ID" value="MFC7127109.1"/>
    <property type="molecule type" value="Genomic_DNA"/>
</dbReference>
<accession>A0ABD5XB36</accession>
<dbReference type="Proteomes" id="UP001596414">
    <property type="component" value="Unassembled WGS sequence"/>
</dbReference>
<evidence type="ECO:0000313" key="10">
    <source>
        <dbReference type="Proteomes" id="UP001596414"/>
    </source>
</evidence>
<feature type="compositionally biased region" description="Low complexity" evidence="6">
    <location>
        <begin position="329"/>
        <end position="339"/>
    </location>
</feature>
<evidence type="ECO:0000256" key="6">
    <source>
        <dbReference type="SAM" id="MobiDB-lite"/>
    </source>
</evidence>
<evidence type="ECO:0000256" key="1">
    <source>
        <dbReference type="ARBA" id="ARBA00001931"/>
    </source>
</evidence>
<gene>
    <name evidence="9" type="ORF">ACFQJ7_13935</name>
</gene>
<feature type="compositionally biased region" description="Acidic residues" evidence="6">
    <location>
        <begin position="376"/>
        <end position="389"/>
    </location>
</feature>
<dbReference type="GO" id="GO:0016491">
    <property type="term" value="F:oxidoreductase activity"/>
    <property type="evidence" value="ECO:0007669"/>
    <property type="project" value="UniProtKB-KW"/>
</dbReference>
<dbReference type="Pfam" id="PF00127">
    <property type="entry name" value="Copper-bind"/>
    <property type="match status" value="1"/>
</dbReference>
<feature type="domain" description="Blue (type 1) copper" evidence="7">
    <location>
        <begin position="243"/>
        <end position="326"/>
    </location>
</feature>
<dbReference type="NCBIfam" id="TIGR03102">
    <property type="entry name" value="halo_cynanin"/>
    <property type="match status" value="1"/>
</dbReference>
<keyword evidence="5" id="KW-0186">Copper</keyword>
<dbReference type="Pfam" id="PF13360">
    <property type="entry name" value="PQQ_2"/>
    <property type="match status" value="1"/>
</dbReference>
<evidence type="ECO:0000259" key="7">
    <source>
        <dbReference type="Pfam" id="PF00127"/>
    </source>
</evidence>
<dbReference type="InterPro" id="IPR006311">
    <property type="entry name" value="TAT_signal"/>
</dbReference>
<dbReference type="PROSITE" id="PS51318">
    <property type="entry name" value="TAT"/>
    <property type="match status" value="1"/>
</dbReference>
<dbReference type="SUPFAM" id="SSF50998">
    <property type="entry name" value="Quinoprotein alcohol dehydrogenase-like"/>
    <property type="match status" value="1"/>
</dbReference>
<evidence type="ECO:0000256" key="2">
    <source>
        <dbReference type="ARBA" id="ARBA00008156"/>
    </source>
</evidence>
<evidence type="ECO:0000256" key="5">
    <source>
        <dbReference type="ARBA" id="ARBA00023008"/>
    </source>
</evidence>
<comment type="caution">
    <text evidence="9">The sequence shown here is derived from an EMBL/GenBank/DDBJ whole genome shotgun (WGS) entry which is preliminary data.</text>
</comment>
<evidence type="ECO:0000256" key="3">
    <source>
        <dbReference type="ARBA" id="ARBA00022723"/>
    </source>
</evidence>
<name>A0ABD5XB36_9EURY</name>
<dbReference type="InterPro" id="IPR017533">
    <property type="entry name" value="Halocyanin"/>
</dbReference>
<evidence type="ECO:0000256" key="4">
    <source>
        <dbReference type="ARBA" id="ARBA00023002"/>
    </source>
</evidence>
<keyword evidence="4" id="KW-0560">Oxidoreductase</keyword>
<evidence type="ECO:0000313" key="9">
    <source>
        <dbReference type="EMBL" id="MFC7127109.1"/>
    </source>
</evidence>
<comment type="cofactor">
    <cofactor evidence="1">
        <name>pyrroloquinoline quinone</name>
        <dbReference type="ChEBI" id="CHEBI:58442"/>
    </cofactor>
</comment>
<feature type="compositionally biased region" description="Low complexity" evidence="6">
    <location>
        <begin position="347"/>
        <end position="369"/>
    </location>
</feature>
<dbReference type="Gene3D" id="2.60.40.420">
    <property type="entry name" value="Cupredoxins - blue copper proteins"/>
    <property type="match status" value="1"/>
</dbReference>
<feature type="region of interest" description="Disordered" evidence="6">
    <location>
        <begin position="328"/>
        <end position="421"/>
    </location>
</feature>
<dbReference type="InterPro" id="IPR015943">
    <property type="entry name" value="WD40/YVTN_repeat-like_dom_sf"/>
</dbReference>
<dbReference type="SUPFAM" id="SSF49503">
    <property type="entry name" value="Cupredoxins"/>
    <property type="match status" value="1"/>
</dbReference>
<keyword evidence="3" id="KW-0479">Metal-binding</keyword>
<dbReference type="PANTHER" id="PTHR32303">
    <property type="entry name" value="QUINOPROTEIN ALCOHOL DEHYDROGENASE (CYTOCHROME C)"/>
    <property type="match status" value="1"/>
</dbReference>
<dbReference type="InterPro" id="IPR018391">
    <property type="entry name" value="PQQ_b-propeller_rpt"/>
</dbReference>
<feature type="domain" description="Pyrrolo-quinoline quinone repeat" evidence="8">
    <location>
        <begin position="68"/>
        <end position="183"/>
    </location>
</feature>
<dbReference type="AlphaFoldDB" id="A0ABD5XB36"/>
<dbReference type="Gene3D" id="2.130.10.10">
    <property type="entry name" value="YVTN repeat-like/Quinoprotein amine dehydrogenase"/>
    <property type="match status" value="1"/>
</dbReference>
<evidence type="ECO:0000259" key="8">
    <source>
        <dbReference type="Pfam" id="PF13360"/>
    </source>
</evidence>
<dbReference type="RefSeq" id="WP_267637034.1">
    <property type="nucleotide sequence ID" value="NZ_JAODIY010000009.1"/>
</dbReference>